<evidence type="ECO:0008006" key="3">
    <source>
        <dbReference type="Google" id="ProtNLM"/>
    </source>
</evidence>
<reference evidence="1" key="1">
    <citation type="journal article" date="2020" name="Stud. Mycol.">
        <title>101 Dothideomycetes genomes: a test case for predicting lifestyles and emergence of pathogens.</title>
        <authorList>
            <person name="Haridas S."/>
            <person name="Albert R."/>
            <person name="Binder M."/>
            <person name="Bloem J."/>
            <person name="Labutti K."/>
            <person name="Salamov A."/>
            <person name="Andreopoulos B."/>
            <person name="Baker S."/>
            <person name="Barry K."/>
            <person name="Bills G."/>
            <person name="Bluhm B."/>
            <person name="Cannon C."/>
            <person name="Castanera R."/>
            <person name="Culley D."/>
            <person name="Daum C."/>
            <person name="Ezra D."/>
            <person name="Gonzalez J."/>
            <person name="Henrissat B."/>
            <person name="Kuo A."/>
            <person name="Liang C."/>
            <person name="Lipzen A."/>
            <person name="Lutzoni F."/>
            <person name="Magnuson J."/>
            <person name="Mondo S."/>
            <person name="Nolan M."/>
            <person name="Ohm R."/>
            <person name="Pangilinan J."/>
            <person name="Park H.-J."/>
            <person name="Ramirez L."/>
            <person name="Alfaro M."/>
            <person name="Sun H."/>
            <person name="Tritt A."/>
            <person name="Yoshinaga Y."/>
            <person name="Zwiers L.-H."/>
            <person name="Turgeon B."/>
            <person name="Goodwin S."/>
            <person name="Spatafora J."/>
            <person name="Crous P."/>
            <person name="Grigoriev I."/>
        </authorList>
    </citation>
    <scope>NUCLEOTIDE SEQUENCE</scope>
    <source>
        <strain evidence="1">Tuck. ex Michener</strain>
    </source>
</reference>
<dbReference type="PANTHER" id="PTHR28037:SF1">
    <property type="entry name" value="ALCOHOL O-ACETYLTRANSFERASE 1-RELATED"/>
    <property type="match status" value="1"/>
</dbReference>
<keyword evidence="2" id="KW-1185">Reference proteome</keyword>
<gene>
    <name evidence="1" type="ORF">EV356DRAFT_519370</name>
</gene>
<evidence type="ECO:0000313" key="2">
    <source>
        <dbReference type="Proteomes" id="UP000800092"/>
    </source>
</evidence>
<dbReference type="InterPro" id="IPR052058">
    <property type="entry name" value="Alcohol_O-acetyltransferase"/>
</dbReference>
<dbReference type="SUPFAM" id="SSF52777">
    <property type="entry name" value="CoA-dependent acyltransferases"/>
    <property type="match status" value="1"/>
</dbReference>
<protein>
    <recommendedName>
        <fullName evidence="3">Alcohol acetyltransferase</fullName>
    </recommendedName>
</protein>
<sequence>MIARESIGSEPSYSLHLAAVYRTQSTSTPGLGGEDFILPSMEFTPLRKPGPNEKRCATRHDLGFYSNLVVGGIYSFEPRYAKESELQHLDLYSSALIDCIRQHPYLSVAIQGIDSTDPVLVRSTRIDLRNHFRALRTEELKTNITSQGDEAALLQRAIEQLHNDERFMFTDVESKPAWSVDVLVLPRDERSAKYRVFISFTYSHSLGDGLSGIAFHRTFYEALQRNLQSNESAGEAIIETLPSDLPDPGDAASKLPISWTYLLSPVLGSYLPSLLSRLLGVTAKLSGADDRTWTGSKTFSDTRTLGMRVTTSVEIVTITAQTLQQVLAVCKRHGTTLTPLLSYLIAQVMSSALGISDKWSEGNVNFVTTVPVNLRKALKVSEDVIGNYPSAAFMRHDLHAEDAHPLERIGCLDEQSWQYLRSESQKLADVASRARDQPIGLLRYVSDFRTWMQDQVGGSRDSSWELSNLGSFNPTRNTPKNPESLAVDIEKMMFSQPASPIGPPLNFNVIGIRDGELNVCITWQVGSLGITRNDENESEERNERRLVGQVITSLITGLQEVGRTS</sequence>
<dbReference type="OrthoDB" id="2150604at2759"/>
<proteinExistence type="predicted"/>
<dbReference type="Proteomes" id="UP000800092">
    <property type="component" value="Unassembled WGS sequence"/>
</dbReference>
<organism evidence="1 2">
    <name type="scientific">Viridothelium virens</name>
    <name type="common">Speckled blister lichen</name>
    <name type="synonym">Trypethelium virens</name>
    <dbReference type="NCBI Taxonomy" id="1048519"/>
    <lineage>
        <taxon>Eukaryota</taxon>
        <taxon>Fungi</taxon>
        <taxon>Dikarya</taxon>
        <taxon>Ascomycota</taxon>
        <taxon>Pezizomycotina</taxon>
        <taxon>Dothideomycetes</taxon>
        <taxon>Dothideomycetes incertae sedis</taxon>
        <taxon>Trypetheliales</taxon>
        <taxon>Trypetheliaceae</taxon>
        <taxon>Viridothelium</taxon>
    </lineage>
</organism>
<evidence type="ECO:0000313" key="1">
    <source>
        <dbReference type="EMBL" id="KAF2230862.1"/>
    </source>
</evidence>
<dbReference type="GO" id="GO:0008080">
    <property type="term" value="F:N-acetyltransferase activity"/>
    <property type="evidence" value="ECO:0007669"/>
    <property type="project" value="TreeGrafter"/>
</dbReference>
<dbReference type="InterPro" id="IPR010828">
    <property type="entry name" value="Atf2/Sli1-like"/>
</dbReference>
<dbReference type="Pfam" id="PF07247">
    <property type="entry name" value="AATase"/>
    <property type="match status" value="1"/>
</dbReference>
<dbReference type="EMBL" id="ML991835">
    <property type="protein sequence ID" value="KAF2230862.1"/>
    <property type="molecule type" value="Genomic_DNA"/>
</dbReference>
<name>A0A6A6GYR6_VIRVR</name>
<dbReference type="AlphaFoldDB" id="A0A6A6GYR6"/>
<accession>A0A6A6GYR6</accession>
<dbReference type="PANTHER" id="PTHR28037">
    <property type="entry name" value="ALCOHOL O-ACETYLTRANSFERASE 1-RELATED"/>
    <property type="match status" value="1"/>
</dbReference>